<dbReference type="InterPro" id="IPR046919">
    <property type="entry name" value="ABC-3C_CTD10"/>
</dbReference>
<evidence type="ECO:0000313" key="2">
    <source>
        <dbReference type="EMBL" id="TPG74623.1"/>
    </source>
</evidence>
<comment type="caution">
    <text evidence="2">The sequence shown here is derived from an EMBL/GenBank/DDBJ whole genome shotgun (WGS) entry which is preliminary data.</text>
</comment>
<dbReference type="AlphaFoldDB" id="A0A502HLP5"/>
<feature type="domain" description="ABC-three component systems C-terminal" evidence="1">
    <location>
        <begin position="182"/>
        <end position="307"/>
    </location>
</feature>
<proteinExistence type="predicted"/>
<gene>
    <name evidence="2" type="ORF">EAH78_23985</name>
</gene>
<dbReference type="Proteomes" id="UP000317933">
    <property type="component" value="Unassembled WGS sequence"/>
</dbReference>
<evidence type="ECO:0000259" key="1">
    <source>
        <dbReference type="Pfam" id="PF20275"/>
    </source>
</evidence>
<dbReference type="RefSeq" id="WP_140669724.1">
    <property type="nucleotide sequence ID" value="NZ_RCZE01000012.1"/>
</dbReference>
<reference evidence="2 3" key="1">
    <citation type="journal article" date="2019" name="Environ. Microbiol.">
        <title>Species interactions and distinct microbial communities in high Arctic permafrost affected cryosols are associated with the CH4 and CO2 gas fluxes.</title>
        <authorList>
            <person name="Altshuler I."/>
            <person name="Hamel J."/>
            <person name="Turney S."/>
            <person name="Magnuson E."/>
            <person name="Levesque R."/>
            <person name="Greer C."/>
            <person name="Whyte L.G."/>
        </authorList>
    </citation>
    <scope>NUCLEOTIDE SEQUENCE [LARGE SCALE GENOMIC DNA]</scope>
    <source>
        <strain evidence="2 3">E3</strain>
    </source>
</reference>
<dbReference type="EMBL" id="RCZE01000012">
    <property type="protein sequence ID" value="TPG74623.1"/>
    <property type="molecule type" value="Genomic_DNA"/>
</dbReference>
<protein>
    <recommendedName>
        <fullName evidence="1">ABC-three component systems C-terminal domain-containing protein</fullName>
    </recommendedName>
</protein>
<accession>A0A502HLP5</accession>
<evidence type="ECO:0000313" key="3">
    <source>
        <dbReference type="Proteomes" id="UP000317933"/>
    </source>
</evidence>
<name>A0A502HLP5_9PSED</name>
<sequence>MHFDPAVSIQQRYWWRIALELRLRQCNSGAFQDFFSDIMGHLHGDDFVRVRPFGQLGDKGCDGYLNSSGQLFQCYGALNGETKQVAKITKKMSDDFATAFAKLEVIMLEWHMVHNLIEGMPIEAVTTLKGLEKANPKIKFGFIGFEGVAERVFRLSPERIAALLGPTASEDDTKNLDVAILRKLVNELAAAAEAPQLETGDLRPVPVNKLSYNQLPNHWKMLIAGGWTNAPVVASYFERHPDPLTGDRIAAIFRTKYVYYKAQNLPPAEIMAALLELVTGIGYVLPQQQVVAQALLAYLFENCDIFEREPQMAVS</sequence>
<dbReference type="Pfam" id="PF20275">
    <property type="entry name" value="CTD10"/>
    <property type="match status" value="1"/>
</dbReference>
<organism evidence="2 3">
    <name type="scientific">Pseudomonas arsenicoxydans</name>
    <dbReference type="NCBI Taxonomy" id="702115"/>
    <lineage>
        <taxon>Bacteria</taxon>
        <taxon>Pseudomonadati</taxon>
        <taxon>Pseudomonadota</taxon>
        <taxon>Gammaproteobacteria</taxon>
        <taxon>Pseudomonadales</taxon>
        <taxon>Pseudomonadaceae</taxon>
        <taxon>Pseudomonas</taxon>
    </lineage>
</organism>